<evidence type="ECO:0000256" key="10">
    <source>
        <dbReference type="SAM" id="Coils"/>
    </source>
</evidence>
<dbReference type="GO" id="GO:0005634">
    <property type="term" value="C:nucleus"/>
    <property type="evidence" value="ECO:0007669"/>
    <property type="project" value="TreeGrafter"/>
</dbReference>
<evidence type="ECO:0000313" key="15">
    <source>
        <dbReference type="Proteomes" id="UP000694395"/>
    </source>
</evidence>
<dbReference type="GO" id="GO:0005737">
    <property type="term" value="C:cytoplasm"/>
    <property type="evidence" value="ECO:0007669"/>
    <property type="project" value="TreeGrafter"/>
</dbReference>
<dbReference type="InterPro" id="IPR003172">
    <property type="entry name" value="ML_dom"/>
</dbReference>
<dbReference type="Ensembl" id="ENSOMYT00000088411.2">
    <property type="protein sequence ID" value="ENSOMYP00000081133.2"/>
    <property type="gene ID" value="ENSOMYG00000037044.2"/>
</dbReference>
<dbReference type="Pfam" id="PF02221">
    <property type="entry name" value="E1_DerP2_DerF2"/>
    <property type="match status" value="1"/>
</dbReference>
<sequence>MKNCIAAVITLCIVMQVNDALDFEKTRTAYSAKIFGFSWENCGKPDDPAVLKTLTLSPDPITVPGDLTASASGNTTVELAAPLAVNVTLEKEVAGFWVTVPCLEEIGSCHYTDGCDLLNLLIPPGQDCPEPLHTYGIPCHCPFKARKSKVKEEEKTVKEVNNSQDGGGGKVPLEELNVGLEAEKQLGQYEWQLKILREVLSASGTQEREELLKDPTQGELCALVHNIIEKVETETAADMTVLYVEKSQRTAEQHARQLEERQRRQSEERKRLTETHQAAEKVLKEEVEELTTELHVYNQLKKRVDESTFKKDLQRNIQAHGSPGPFWEQEQESLLFVIEMKSERIQEQGNKLLQMQVLVEKNLSLEDQVITVLQQNEDLTVRIDNHQSLIQQLSKEHQDLQGTLDRQAGLCQRLTQEKEQLMFKLKHRDSCPTFPSFPIVSEISPS</sequence>
<evidence type="ECO:0000256" key="7">
    <source>
        <dbReference type="ARBA" id="ARBA00023212"/>
    </source>
</evidence>
<protein>
    <recommendedName>
        <fullName evidence="13">MD-2-related lipid-recognition domain-containing protein</fullName>
    </recommendedName>
</protein>
<feature type="signal peptide" evidence="12">
    <location>
        <begin position="1"/>
        <end position="20"/>
    </location>
</feature>
<dbReference type="GO" id="GO:0008017">
    <property type="term" value="F:microtubule binding"/>
    <property type="evidence" value="ECO:0007669"/>
    <property type="project" value="TreeGrafter"/>
</dbReference>
<proteinExistence type="inferred from homology"/>
<name>A0A8C7TP46_ONCMY</name>
<dbReference type="GO" id="GO:0005819">
    <property type="term" value="C:spindle"/>
    <property type="evidence" value="ECO:0007669"/>
    <property type="project" value="UniProtKB-SubCell"/>
</dbReference>
<evidence type="ECO:0000259" key="13">
    <source>
        <dbReference type="Pfam" id="PF02221"/>
    </source>
</evidence>
<keyword evidence="4" id="KW-0519">Myristate</keyword>
<evidence type="ECO:0000313" key="14">
    <source>
        <dbReference type="Ensembl" id="ENSOMYP00000081133.2"/>
    </source>
</evidence>
<dbReference type="InterPro" id="IPR051293">
    <property type="entry name" value="MTUS1/CCDC69"/>
</dbReference>
<evidence type="ECO:0000256" key="12">
    <source>
        <dbReference type="SAM" id="SignalP"/>
    </source>
</evidence>
<keyword evidence="7" id="KW-0206">Cytoskeleton</keyword>
<dbReference type="InterPro" id="IPR036846">
    <property type="entry name" value="GM2-AP_sf"/>
</dbReference>
<evidence type="ECO:0000256" key="8">
    <source>
        <dbReference type="ARBA" id="ARBA00023288"/>
    </source>
</evidence>
<dbReference type="PANTHER" id="PTHR24200:SF6">
    <property type="entry name" value="COILED-COIL DOMAIN-CONTAINING PROTEIN 69"/>
    <property type="match status" value="1"/>
</dbReference>
<dbReference type="RefSeq" id="XP_036825660.1">
    <property type="nucleotide sequence ID" value="XM_036969765.1"/>
</dbReference>
<comment type="subcellular location">
    <subcellularLocation>
        <location evidence="1">Cytoplasm</location>
        <location evidence="1">Cytoskeleton</location>
        <location evidence="1">Spindle</location>
    </subcellularLocation>
    <subcellularLocation>
        <location evidence="2">Midbody</location>
    </subcellularLocation>
</comment>
<gene>
    <name evidence="14" type="primary">LOC110504364</name>
</gene>
<feature type="domain" description="MD-2-related lipid-recognition" evidence="13">
    <location>
        <begin position="37"/>
        <end position="153"/>
    </location>
</feature>
<organism evidence="14 15">
    <name type="scientific">Oncorhynchus mykiss</name>
    <name type="common">Rainbow trout</name>
    <name type="synonym">Salmo gairdneri</name>
    <dbReference type="NCBI Taxonomy" id="8022"/>
    <lineage>
        <taxon>Eukaryota</taxon>
        <taxon>Metazoa</taxon>
        <taxon>Chordata</taxon>
        <taxon>Craniata</taxon>
        <taxon>Vertebrata</taxon>
        <taxon>Euteleostomi</taxon>
        <taxon>Actinopterygii</taxon>
        <taxon>Neopterygii</taxon>
        <taxon>Teleostei</taxon>
        <taxon>Protacanthopterygii</taxon>
        <taxon>Salmoniformes</taxon>
        <taxon>Salmonidae</taxon>
        <taxon>Salmoninae</taxon>
        <taxon>Oncorhynchus</taxon>
    </lineage>
</organism>
<accession>A0A8C7TP46</accession>
<feature type="region of interest" description="Disordered" evidence="11">
    <location>
        <begin position="253"/>
        <end position="277"/>
    </location>
</feature>
<keyword evidence="3" id="KW-0963">Cytoplasm</keyword>
<dbReference type="SUPFAM" id="SSF63707">
    <property type="entry name" value="Ganglioside M2 (gm2) activator"/>
    <property type="match status" value="1"/>
</dbReference>
<reference evidence="14" key="2">
    <citation type="submission" date="2025-08" db="UniProtKB">
        <authorList>
            <consortium name="Ensembl"/>
        </authorList>
    </citation>
    <scope>IDENTIFICATION</scope>
</reference>
<feature type="coiled-coil region" evidence="10">
    <location>
        <begin position="376"/>
        <end position="403"/>
    </location>
</feature>
<evidence type="ECO:0000256" key="6">
    <source>
        <dbReference type="ARBA" id="ARBA00023054"/>
    </source>
</evidence>
<evidence type="ECO:0000256" key="11">
    <source>
        <dbReference type="SAM" id="MobiDB-lite"/>
    </source>
</evidence>
<dbReference type="Proteomes" id="UP000694395">
    <property type="component" value="Chromosome 31"/>
</dbReference>
<evidence type="ECO:0000256" key="5">
    <source>
        <dbReference type="ARBA" id="ARBA00022729"/>
    </source>
</evidence>
<dbReference type="GeneTree" id="ENSGT00950000183026"/>
<evidence type="ECO:0000256" key="4">
    <source>
        <dbReference type="ARBA" id="ARBA00022707"/>
    </source>
</evidence>
<keyword evidence="8" id="KW-0449">Lipoprotein</keyword>
<dbReference type="GO" id="GO:0030496">
    <property type="term" value="C:midbody"/>
    <property type="evidence" value="ECO:0007669"/>
    <property type="project" value="UniProtKB-SubCell"/>
</dbReference>
<keyword evidence="6 10" id="KW-0175">Coiled coil</keyword>
<dbReference type="Gene3D" id="2.70.220.10">
    <property type="entry name" value="Ganglioside GM2 activator"/>
    <property type="match status" value="1"/>
</dbReference>
<keyword evidence="5 12" id="KW-0732">Signal</keyword>
<keyword evidence="15" id="KW-1185">Reference proteome</keyword>
<dbReference type="PANTHER" id="PTHR24200">
    <property type="entry name" value="TOUCAN, ISOFORM A"/>
    <property type="match status" value="1"/>
</dbReference>
<reference evidence="14" key="1">
    <citation type="submission" date="2020-07" db="EMBL/GenBank/DDBJ databases">
        <title>A long reads based de novo assembly of the rainbow trout Arlee double haploid line genome.</title>
        <authorList>
            <person name="Gao G."/>
            <person name="Palti Y."/>
        </authorList>
    </citation>
    <scope>NUCLEOTIDE SEQUENCE [LARGE SCALE GENOMIC DNA]</scope>
</reference>
<evidence type="ECO:0000256" key="2">
    <source>
        <dbReference type="ARBA" id="ARBA00004214"/>
    </source>
</evidence>
<dbReference type="OrthoDB" id="10038993at2759"/>
<dbReference type="GeneID" id="110504364"/>
<feature type="chain" id="PRO_5035423972" description="MD-2-related lipid-recognition domain-containing protein" evidence="12">
    <location>
        <begin position="21"/>
        <end position="446"/>
    </location>
</feature>
<reference evidence="14" key="3">
    <citation type="submission" date="2025-09" db="UniProtKB">
        <authorList>
            <consortium name="Ensembl"/>
        </authorList>
    </citation>
    <scope>IDENTIFICATION</scope>
</reference>
<evidence type="ECO:0000256" key="9">
    <source>
        <dbReference type="ARBA" id="ARBA00038407"/>
    </source>
</evidence>
<evidence type="ECO:0000256" key="1">
    <source>
        <dbReference type="ARBA" id="ARBA00004186"/>
    </source>
</evidence>
<comment type="similarity">
    <text evidence="9">Belongs to the CCDC69 family.</text>
</comment>
<dbReference type="KEGG" id="omy:110504364"/>
<dbReference type="AlphaFoldDB" id="A0A8C7TP46"/>
<evidence type="ECO:0000256" key="3">
    <source>
        <dbReference type="ARBA" id="ARBA00022490"/>
    </source>
</evidence>